<dbReference type="InterPro" id="IPR040256">
    <property type="entry name" value="At4g02000-like"/>
</dbReference>
<evidence type="ECO:0000313" key="3">
    <source>
        <dbReference type="Proteomes" id="UP000245207"/>
    </source>
</evidence>
<organism evidence="2 3">
    <name type="scientific">Artemisia annua</name>
    <name type="common">Sweet wormwood</name>
    <dbReference type="NCBI Taxonomy" id="35608"/>
    <lineage>
        <taxon>Eukaryota</taxon>
        <taxon>Viridiplantae</taxon>
        <taxon>Streptophyta</taxon>
        <taxon>Embryophyta</taxon>
        <taxon>Tracheophyta</taxon>
        <taxon>Spermatophyta</taxon>
        <taxon>Magnoliopsida</taxon>
        <taxon>eudicotyledons</taxon>
        <taxon>Gunneridae</taxon>
        <taxon>Pentapetalae</taxon>
        <taxon>asterids</taxon>
        <taxon>campanulids</taxon>
        <taxon>Asterales</taxon>
        <taxon>Asteraceae</taxon>
        <taxon>Asteroideae</taxon>
        <taxon>Anthemideae</taxon>
        <taxon>Artemisiinae</taxon>
        <taxon>Artemisia</taxon>
    </lineage>
</organism>
<dbReference type="EMBL" id="PKPP01010347">
    <property type="protein sequence ID" value="PWA46312.1"/>
    <property type="molecule type" value="Genomic_DNA"/>
</dbReference>
<dbReference type="PANTHER" id="PTHR31286">
    <property type="entry name" value="GLYCINE-RICH CELL WALL STRUCTURAL PROTEIN 1.8-LIKE"/>
    <property type="match status" value="1"/>
</dbReference>
<name>A0A2U1LBD3_ARTAN</name>
<protein>
    <submittedName>
        <fullName evidence="2">Zinc knuckle CX2CX4HX4C</fullName>
    </submittedName>
</protein>
<accession>A0A2U1LBD3</accession>
<dbReference type="PANTHER" id="PTHR31286:SF99">
    <property type="entry name" value="DUF4283 DOMAIN-CONTAINING PROTEIN"/>
    <property type="match status" value="1"/>
</dbReference>
<sequence length="316" mass="35409">MDNVTANMCKSGRGRVGFERVLVEIDANKELPKIIEVVYKNGLNEEVGRKIVKVIYDWKPPRCSTCCVFGHNMQSCGKACNVAKKVDNVGIEKDKTEENKSGVDEEGFKEVVNKKGGKKGMEKNSVKTIVQPKMMYQPKQKASSVVQEVGNKVNTKNIDKSKESNKSWKDVVGNNKDVGVKMNGNENFKKDGQKGKQTNTPKTGDKKLASANKYDVLGKYDVNEQGELSEIRNKDIVDKILSQRRVLVDDDMEGWNFDMVAYYKQKLAEMIDNRKENSTKVCVTEEDDVYKDDSGMAKCMEDDELKGMDKGVLGGC</sequence>
<evidence type="ECO:0000256" key="1">
    <source>
        <dbReference type="SAM" id="MobiDB-lite"/>
    </source>
</evidence>
<proteinExistence type="predicted"/>
<reference evidence="2 3" key="1">
    <citation type="journal article" date="2018" name="Mol. Plant">
        <title>The genome of Artemisia annua provides insight into the evolution of Asteraceae family and artemisinin biosynthesis.</title>
        <authorList>
            <person name="Shen Q."/>
            <person name="Zhang L."/>
            <person name="Liao Z."/>
            <person name="Wang S."/>
            <person name="Yan T."/>
            <person name="Shi P."/>
            <person name="Liu M."/>
            <person name="Fu X."/>
            <person name="Pan Q."/>
            <person name="Wang Y."/>
            <person name="Lv Z."/>
            <person name="Lu X."/>
            <person name="Zhang F."/>
            <person name="Jiang W."/>
            <person name="Ma Y."/>
            <person name="Chen M."/>
            <person name="Hao X."/>
            <person name="Li L."/>
            <person name="Tang Y."/>
            <person name="Lv G."/>
            <person name="Zhou Y."/>
            <person name="Sun X."/>
            <person name="Brodelius P.E."/>
            <person name="Rose J.K.C."/>
            <person name="Tang K."/>
        </authorList>
    </citation>
    <scope>NUCLEOTIDE SEQUENCE [LARGE SCALE GENOMIC DNA]</scope>
    <source>
        <strain evidence="3">cv. Huhao1</strain>
        <tissue evidence="2">Leaf</tissue>
    </source>
</reference>
<feature type="region of interest" description="Disordered" evidence="1">
    <location>
        <begin position="161"/>
        <end position="207"/>
    </location>
</feature>
<dbReference type="Proteomes" id="UP000245207">
    <property type="component" value="Unassembled WGS sequence"/>
</dbReference>
<gene>
    <name evidence="2" type="ORF">CTI12_AA509430</name>
</gene>
<keyword evidence="3" id="KW-1185">Reference proteome</keyword>
<dbReference type="AlphaFoldDB" id="A0A2U1LBD3"/>
<comment type="caution">
    <text evidence="2">The sequence shown here is derived from an EMBL/GenBank/DDBJ whole genome shotgun (WGS) entry which is preliminary data.</text>
</comment>
<evidence type="ECO:0000313" key="2">
    <source>
        <dbReference type="EMBL" id="PWA46312.1"/>
    </source>
</evidence>